<keyword evidence="1" id="KW-0540">Nuclease</keyword>
<dbReference type="InterPro" id="IPR039537">
    <property type="entry name" value="Retrotran_Ty1/copia-like"/>
</dbReference>
<dbReference type="PANTHER" id="PTHR42648">
    <property type="entry name" value="TRANSPOSASE, PUTATIVE-RELATED"/>
    <property type="match status" value="1"/>
</dbReference>
<dbReference type="GO" id="GO:0004519">
    <property type="term" value="F:endonuclease activity"/>
    <property type="evidence" value="ECO:0007669"/>
    <property type="project" value="UniProtKB-KW"/>
</dbReference>
<organism evidence="11 12">
    <name type="scientific">Lithospermum erythrorhizon</name>
    <name type="common">Purple gromwell</name>
    <name type="synonym">Lithospermum officinale var. erythrorhizon</name>
    <dbReference type="NCBI Taxonomy" id="34254"/>
    <lineage>
        <taxon>Eukaryota</taxon>
        <taxon>Viridiplantae</taxon>
        <taxon>Streptophyta</taxon>
        <taxon>Embryophyta</taxon>
        <taxon>Tracheophyta</taxon>
        <taxon>Spermatophyta</taxon>
        <taxon>Magnoliopsida</taxon>
        <taxon>eudicotyledons</taxon>
        <taxon>Gunneridae</taxon>
        <taxon>Pentapetalae</taxon>
        <taxon>asterids</taxon>
        <taxon>lamiids</taxon>
        <taxon>Boraginales</taxon>
        <taxon>Boraginaceae</taxon>
        <taxon>Boraginoideae</taxon>
        <taxon>Lithospermeae</taxon>
        <taxon>Lithospermum</taxon>
    </lineage>
</organism>
<evidence type="ECO:0000256" key="2">
    <source>
        <dbReference type="ARBA" id="ARBA00022723"/>
    </source>
</evidence>
<keyword evidence="5" id="KW-0460">Magnesium</keyword>
<dbReference type="PANTHER" id="PTHR42648:SF11">
    <property type="entry name" value="TRANSPOSON TY4-P GAG-POL POLYPROTEIN"/>
    <property type="match status" value="1"/>
</dbReference>
<keyword evidence="6" id="KW-0229">DNA integration</keyword>
<keyword evidence="9" id="KW-0233">DNA recombination</keyword>
<dbReference type="GO" id="GO:0015074">
    <property type="term" value="P:DNA integration"/>
    <property type="evidence" value="ECO:0007669"/>
    <property type="project" value="UniProtKB-KW"/>
</dbReference>
<evidence type="ECO:0000313" key="12">
    <source>
        <dbReference type="Proteomes" id="UP001454036"/>
    </source>
</evidence>
<dbReference type="EMBL" id="BAABME010013486">
    <property type="protein sequence ID" value="GAA0186224.1"/>
    <property type="molecule type" value="Genomic_DNA"/>
</dbReference>
<dbReference type="Gene3D" id="3.30.420.10">
    <property type="entry name" value="Ribonuclease H-like superfamily/Ribonuclease H"/>
    <property type="match status" value="1"/>
</dbReference>
<keyword evidence="7" id="KW-0695">RNA-directed DNA polymerase</keyword>
<name>A0AAV3RZ61_LITER</name>
<dbReference type="GO" id="GO:0016787">
    <property type="term" value="F:hydrolase activity"/>
    <property type="evidence" value="ECO:0007669"/>
    <property type="project" value="UniProtKB-KW"/>
</dbReference>
<dbReference type="GO" id="GO:0003887">
    <property type="term" value="F:DNA-directed DNA polymerase activity"/>
    <property type="evidence" value="ECO:0007669"/>
    <property type="project" value="UniProtKB-KW"/>
</dbReference>
<evidence type="ECO:0000313" key="11">
    <source>
        <dbReference type="EMBL" id="GAA0186224.1"/>
    </source>
</evidence>
<keyword evidence="4" id="KW-0378">Hydrolase</keyword>
<dbReference type="PROSITE" id="PS50994">
    <property type="entry name" value="INTEGRASE"/>
    <property type="match status" value="1"/>
</dbReference>
<evidence type="ECO:0000256" key="3">
    <source>
        <dbReference type="ARBA" id="ARBA00022759"/>
    </source>
</evidence>
<dbReference type="GO" id="GO:0046872">
    <property type="term" value="F:metal ion binding"/>
    <property type="evidence" value="ECO:0007669"/>
    <property type="project" value="UniProtKB-KW"/>
</dbReference>
<dbReference type="GO" id="GO:0003676">
    <property type="term" value="F:nucleic acid binding"/>
    <property type="evidence" value="ECO:0007669"/>
    <property type="project" value="InterPro"/>
</dbReference>
<keyword evidence="2" id="KW-0479">Metal-binding</keyword>
<accession>A0AAV3RZ61</accession>
<proteinExistence type="predicted"/>
<gene>
    <name evidence="11" type="ORF">LIER_33512</name>
</gene>
<feature type="domain" description="Integrase catalytic" evidence="10">
    <location>
        <begin position="78"/>
        <end position="191"/>
    </location>
</feature>
<evidence type="ECO:0000256" key="9">
    <source>
        <dbReference type="ARBA" id="ARBA00023172"/>
    </source>
</evidence>
<evidence type="ECO:0000256" key="6">
    <source>
        <dbReference type="ARBA" id="ARBA00022908"/>
    </source>
</evidence>
<protein>
    <recommendedName>
        <fullName evidence="10">Integrase catalytic domain-containing protein</fullName>
    </recommendedName>
</protein>
<dbReference type="InterPro" id="IPR036397">
    <property type="entry name" value="RNaseH_sf"/>
</dbReference>
<keyword evidence="8" id="KW-0548">Nucleotidyltransferase</keyword>
<keyword evidence="3" id="KW-0255">Endonuclease</keyword>
<evidence type="ECO:0000256" key="7">
    <source>
        <dbReference type="ARBA" id="ARBA00022918"/>
    </source>
</evidence>
<evidence type="ECO:0000256" key="5">
    <source>
        <dbReference type="ARBA" id="ARBA00022842"/>
    </source>
</evidence>
<evidence type="ECO:0000256" key="1">
    <source>
        <dbReference type="ARBA" id="ARBA00022722"/>
    </source>
</evidence>
<keyword evidence="12" id="KW-1185">Reference proteome</keyword>
<comment type="caution">
    <text evidence="11">The sequence shown here is derived from an EMBL/GenBank/DDBJ whole genome shotgun (WGS) entry which is preliminary data.</text>
</comment>
<evidence type="ECO:0000256" key="4">
    <source>
        <dbReference type="ARBA" id="ARBA00022801"/>
    </source>
</evidence>
<evidence type="ECO:0000259" key="10">
    <source>
        <dbReference type="PROSITE" id="PS50994"/>
    </source>
</evidence>
<dbReference type="SUPFAM" id="SSF53098">
    <property type="entry name" value="Ribonuclease H-like"/>
    <property type="match status" value="1"/>
</dbReference>
<sequence length="191" mass="21953">MCIDERMFSTLDKIFFSHCEARKQCQASSNGKGHVKRYEHLNFQGFITLKSKDMVIGLPSFNAQEIICTDCLSGKQTRQPMPKQCNWKANKVLELIHFDICGPITPDSSSGKKYFLTFIDDFSRKGWVYLLLNKSEALSCFKEFKIMVKKESGEVVKCLRIDKGGEYMSNEFIDFCKEHGITRQLTTAYTP</sequence>
<dbReference type="InterPro" id="IPR012337">
    <property type="entry name" value="RNaseH-like_sf"/>
</dbReference>
<dbReference type="AlphaFoldDB" id="A0AAV3RZ61"/>
<dbReference type="GO" id="GO:0003964">
    <property type="term" value="F:RNA-directed DNA polymerase activity"/>
    <property type="evidence" value="ECO:0007669"/>
    <property type="project" value="UniProtKB-KW"/>
</dbReference>
<keyword evidence="8" id="KW-0239">DNA-directed DNA polymerase</keyword>
<dbReference type="InterPro" id="IPR001584">
    <property type="entry name" value="Integrase_cat-core"/>
</dbReference>
<dbReference type="Proteomes" id="UP001454036">
    <property type="component" value="Unassembled WGS sequence"/>
</dbReference>
<dbReference type="GO" id="GO:0006310">
    <property type="term" value="P:DNA recombination"/>
    <property type="evidence" value="ECO:0007669"/>
    <property type="project" value="UniProtKB-KW"/>
</dbReference>
<keyword evidence="8" id="KW-0808">Transferase</keyword>
<evidence type="ECO:0000256" key="8">
    <source>
        <dbReference type="ARBA" id="ARBA00022932"/>
    </source>
</evidence>
<reference evidence="11 12" key="1">
    <citation type="submission" date="2024-01" db="EMBL/GenBank/DDBJ databases">
        <title>The complete chloroplast genome sequence of Lithospermum erythrorhizon: insights into the phylogenetic relationship among Boraginaceae species and the maternal lineages of purple gromwells.</title>
        <authorList>
            <person name="Okada T."/>
            <person name="Watanabe K."/>
        </authorList>
    </citation>
    <scope>NUCLEOTIDE SEQUENCE [LARGE SCALE GENOMIC DNA]</scope>
</reference>
<dbReference type="Pfam" id="PF00665">
    <property type="entry name" value="rve"/>
    <property type="match status" value="1"/>
</dbReference>